<reference evidence="2" key="1">
    <citation type="journal article" date="2019" name="Int. J. Syst. Evol. Microbiol.">
        <title>The Global Catalogue of Microorganisms (GCM) 10K type strain sequencing project: providing services to taxonomists for standard genome sequencing and annotation.</title>
        <authorList>
            <consortium name="The Broad Institute Genomics Platform"/>
            <consortium name="The Broad Institute Genome Sequencing Center for Infectious Disease"/>
            <person name="Wu L."/>
            <person name="Ma J."/>
        </authorList>
    </citation>
    <scope>NUCLEOTIDE SEQUENCE [LARGE SCALE GENOMIC DNA]</scope>
    <source>
        <strain evidence="2">JCM 16908</strain>
    </source>
</reference>
<dbReference type="Proteomes" id="UP001500888">
    <property type="component" value="Unassembled WGS sequence"/>
</dbReference>
<proteinExistence type="predicted"/>
<accession>A0ABP7JI36</accession>
<protein>
    <submittedName>
        <fullName evidence="1">Uncharacterized protein</fullName>
    </submittedName>
</protein>
<gene>
    <name evidence="1" type="ORF">GCM10022226_81110</name>
</gene>
<keyword evidence="2" id="KW-1185">Reference proteome</keyword>
<evidence type="ECO:0000313" key="1">
    <source>
        <dbReference type="EMBL" id="GAA3845585.1"/>
    </source>
</evidence>
<organism evidence="1 2">
    <name type="scientific">Sphaerisporangium flaviroseum</name>
    <dbReference type="NCBI Taxonomy" id="509199"/>
    <lineage>
        <taxon>Bacteria</taxon>
        <taxon>Bacillati</taxon>
        <taxon>Actinomycetota</taxon>
        <taxon>Actinomycetes</taxon>
        <taxon>Streptosporangiales</taxon>
        <taxon>Streptosporangiaceae</taxon>
        <taxon>Sphaerisporangium</taxon>
    </lineage>
</organism>
<comment type="caution">
    <text evidence="1">The sequence shown here is derived from an EMBL/GenBank/DDBJ whole genome shotgun (WGS) entry which is preliminary data.</text>
</comment>
<dbReference type="EMBL" id="BAAAZR010000063">
    <property type="protein sequence ID" value="GAA3845585.1"/>
    <property type="molecule type" value="Genomic_DNA"/>
</dbReference>
<evidence type="ECO:0000313" key="2">
    <source>
        <dbReference type="Proteomes" id="UP001500888"/>
    </source>
</evidence>
<name>A0ABP7JI36_9ACTN</name>
<sequence length="69" mass="6993">MHGPGTHVISCFVVMNANAVSLTGPAKSFGAVRAVTGLTLEIPQGQTVALSRCPAAIEAAAPARHNGRL</sequence>